<evidence type="ECO:0000256" key="1">
    <source>
        <dbReference type="ARBA" id="ARBA00004141"/>
    </source>
</evidence>
<dbReference type="InterPro" id="IPR013525">
    <property type="entry name" value="ABC2_TM"/>
</dbReference>
<feature type="transmembrane region" description="Helical" evidence="7">
    <location>
        <begin position="134"/>
        <end position="157"/>
    </location>
</feature>
<dbReference type="OrthoDB" id="79399at2759"/>
<dbReference type="EMBL" id="KI913117">
    <property type="protein sequence ID" value="ETV85768.1"/>
    <property type="molecule type" value="Genomic_DNA"/>
</dbReference>
<evidence type="ECO:0000313" key="9">
    <source>
        <dbReference type="EMBL" id="ETV85768.1"/>
    </source>
</evidence>
<protein>
    <recommendedName>
        <fullName evidence="8">ABC-2 type transporter transmembrane domain-containing protein</fullName>
    </recommendedName>
</protein>
<organism evidence="9">
    <name type="scientific">Aphanomyces astaci</name>
    <name type="common">Crayfish plague agent</name>
    <dbReference type="NCBI Taxonomy" id="112090"/>
    <lineage>
        <taxon>Eukaryota</taxon>
        <taxon>Sar</taxon>
        <taxon>Stramenopiles</taxon>
        <taxon>Oomycota</taxon>
        <taxon>Saprolegniomycetes</taxon>
        <taxon>Saprolegniales</taxon>
        <taxon>Verrucalvaceae</taxon>
        <taxon>Aphanomyces</taxon>
    </lineage>
</organism>
<dbReference type="RefSeq" id="XP_009824240.1">
    <property type="nucleotide sequence ID" value="XM_009825938.1"/>
</dbReference>
<dbReference type="AlphaFoldDB" id="W4H3P0"/>
<sequence>MRHLISNENAWGLTQHIHCHPSDNLWPSIMNPENTNSSAARPHPTESAANCKSDLAGRNQQLVEQGQELVPLRKNAHSIGTQFVTLLQRQSATYWRSPSYNTSRLVLMVVVPLIFGSVFHGMELTTSMDVLSQLTFIFVATSFLCISMMTTSLPFVSQSRNVFYRESQSNMYAPAAHSLSLAVVELGYSVVLSSVFVHSFYWLCGLDGHYTRAWLWFWAFMTSSVLLWSYIGQLLVFWLPTPQMAELLGGGLASLSFIFSGFMIDVETLAVVWRWVYWISPVHYMLEGIVMAQYHDQTAPVVDVLTKTNVAIRDFVEGFFNHTFSPDMIGRNMVLLWVVIGVLTTSMDVLSQLTFIFVATSFLCISMMTTSLPFVSQSRNVFYRESQSNMYAPAAHSLSLAVVELGYSVVLSSVFVHSFYWLCGLDGHYTRAWLWFWAFMTSSVLLWSYIGQLLVFWLPTPQMAELLGGGLASLSFIFSGFMIDVETLAVVWRWVYWISPVHYMLEGIVMAQYHDQTAPVVDVLTKTNVAIRDFVEGFFNHTFSPDMIGRNMVLLWVVIGVVQLLLLRCMTAINHTTR</sequence>
<proteinExistence type="predicted"/>
<evidence type="ECO:0000256" key="3">
    <source>
        <dbReference type="ARBA" id="ARBA00022692"/>
    </source>
</evidence>
<feature type="region of interest" description="Disordered" evidence="6">
    <location>
        <begin position="28"/>
        <end position="48"/>
    </location>
</feature>
<feature type="transmembrane region" description="Helical" evidence="7">
    <location>
        <begin position="434"/>
        <end position="458"/>
    </location>
</feature>
<accession>W4H3P0</accession>
<feature type="transmembrane region" description="Helical" evidence="7">
    <location>
        <begin position="470"/>
        <end position="495"/>
    </location>
</feature>
<evidence type="ECO:0000256" key="4">
    <source>
        <dbReference type="ARBA" id="ARBA00022989"/>
    </source>
</evidence>
<feature type="domain" description="ABC-2 type transporter transmembrane" evidence="8">
    <location>
        <begin position="81"/>
        <end position="294"/>
    </location>
</feature>
<keyword evidence="5 7" id="KW-0472">Membrane</keyword>
<evidence type="ECO:0000256" key="7">
    <source>
        <dbReference type="SAM" id="Phobius"/>
    </source>
</evidence>
<evidence type="ECO:0000256" key="2">
    <source>
        <dbReference type="ARBA" id="ARBA00022448"/>
    </source>
</evidence>
<feature type="transmembrane region" description="Helical" evidence="7">
    <location>
        <begin position="553"/>
        <end position="573"/>
    </location>
</feature>
<dbReference type="GO" id="GO:0016020">
    <property type="term" value="C:membrane"/>
    <property type="evidence" value="ECO:0007669"/>
    <property type="project" value="UniProtKB-SubCell"/>
</dbReference>
<feature type="transmembrane region" description="Helical" evidence="7">
    <location>
        <begin position="251"/>
        <end position="276"/>
    </location>
</feature>
<keyword evidence="4 7" id="KW-1133">Transmembrane helix</keyword>
<dbReference type="Pfam" id="PF01061">
    <property type="entry name" value="ABC2_membrane"/>
    <property type="match status" value="2"/>
</dbReference>
<feature type="transmembrane region" description="Helical" evidence="7">
    <location>
        <begin position="328"/>
        <end position="346"/>
    </location>
</feature>
<feature type="transmembrane region" description="Helical" evidence="7">
    <location>
        <begin position="353"/>
        <end position="375"/>
    </location>
</feature>
<evidence type="ECO:0000256" key="5">
    <source>
        <dbReference type="ARBA" id="ARBA00023136"/>
    </source>
</evidence>
<feature type="domain" description="ABC-2 type transporter transmembrane" evidence="8">
    <location>
        <begin position="334"/>
        <end position="513"/>
    </location>
</feature>
<feature type="transmembrane region" description="Helical" evidence="7">
    <location>
        <begin position="105"/>
        <end position="122"/>
    </location>
</feature>
<feature type="transmembrane region" description="Helical" evidence="7">
    <location>
        <begin position="215"/>
        <end position="239"/>
    </location>
</feature>
<keyword evidence="2" id="KW-0813">Transport</keyword>
<comment type="subcellular location">
    <subcellularLocation>
        <location evidence="1">Membrane</location>
        <topology evidence="1">Multi-pass membrane protein</topology>
    </subcellularLocation>
</comment>
<name>W4H3P0_APHAT</name>
<evidence type="ECO:0000259" key="8">
    <source>
        <dbReference type="Pfam" id="PF01061"/>
    </source>
</evidence>
<keyword evidence="3 7" id="KW-0812">Transmembrane</keyword>
<dbReference type="PANTHER" id="PTHR19241">
    <property type="entry name" value="ATP-BINDING CASSETTE TRANSPORTER"/>
    <property type="match status" value="1"/>
</dbReference>
<feature type="transmembrane region" description="Helical" evidence="7">
    <location>
        <begin position="395"/>
        <end position="422"/>
    </location>
</feature>
<feature type="transmembrane region" description="Helical" evidence="7">
    <location>
        <begin position="178"/>
        <end position="203"/>
    </location>
</feature>
<reference evidence="9" key="1">
    <citation type="submission" date="2013-12" db="EMBL/GenBank/DDBJ databases">
        <title>The Genome Sequence of Aphanomyces astaci APO3.</title>
        <authorList>
            <consortium name="The Broad Institute Genomics Platform"/>
            <person name="Russ C."/>
            <person name="Tyler B."/>
            <person name="van West P."/>
            <person name="Dieguez-Uribeondo J."/>
            <person name="Young S.K."/>
            <person name="Zeng Q."/>
            <person name="Gargeya S."/>
            <person name="Fitzgerald M."/>
            <person name="Abouelleil A."/>
            <person name="Alvarado L."/>
            <person name="Chapman S.B."/>
            <person name="Gainer-Dewar J."/>
            <person name="Goldberg J."/>
            <person name="Griggs A."/>
            <person name="Gujja S."/>
            <person name="Hansen M."/>
            <person name="Howarth C."/>
            <person name="Imamovic A."/>
            <person name="Ireland A."/>
            <person name="Larimer J."/>
            <person name="McCowan C."/>
            <person name="Murphy C."/>
            <person name="Pearson M."/>
            <person name="Poon T.W."/>
            <person name="Priest M."/>
            <person name="Roberts A."/>
            <person name="Saif S."/>
            <person name="Shea T."/>
            <person name="Sykes S."/>
            <person name="Wortman J."/>
            <person name="Nusbaum C."/>
            <person name="Birren B."/>
        </authorList>
    </citation>
    <scope>NUCLEOTIDE SEQUENCE [LARGE SCALE GENOMIC DNA]</scope>
    <source>
        <strain evidence="9">APO3</strain>
    </source>
</reference>
<dbReference type="VEuPathDB" id="FungiDB:H257_02351"/>
<gene>
    <name evidence="9" type="ORF">H257_02351</name>
</gene>
<dbReference type="STRING" id="112090.W4H3P0"/>
<dbReference type="GeneID" id="20804347"/>
<evidence type="ECO:0000256" key="6">
    <source>
        <dbReference type="SAM" id="MobiDB-lite"/>
    </source>
</evidence>
<dbReference type="GO" id="GO:0140359">
    <property type="term" value="F:ABC-type transporter activity"/>
    <property type="evidence" value="ECO:0007669"/>
    <property type="project" value="InterPro"/>
</dbReference>